<reference evidence="3 4" key="1">
    <citation type="submission" date="2018-05" db="EMBL/GenBank/DDBJ databases">
        <title>Genomic Encyclopedia of Type Strains, Phase IV (KMG-V): Genome sequencing to study the core and pangenomes of soil and plant-associated prokaryotes.</title>
        <authorList>
            <person name="Whitman W."/>
        </authorList>
    </citation>
    <scope>NUCLEOTIDE SEQUENCE [LARGE SCALE GENOMIC DNA]</scope>
    <source>
        <strain evidence="3 4">SLV-132</strain>
    </source>
</reference>
<accession>A0A316F062</accession>
<evidence type="ECO:0000256" key="1">
    <source>
        <dbReference type="SAM" id="SignalP"/>
    </source>
</evidence>
<feature type="domain" description="ABC-type transport auxiliary lipoprotein component" evidence="2">
    <location>
        <begin position="57"/>
        <end position="211"/>
    </location>
</feature>
<sequence>MMTRRSKMGRFARPRSTWARFAGPAGALAALLLAACASPDPRYYSLAAAGDASPPPAAAPGTTQPARAEPLWIEVAPVRVPERLNRAQLVVGDGADGQLKLLDLSRWSSPLPDELRDALSQQLQSRLGAVDTYQQGLSDVAPIYRITTEVVRLDGAVGERASATIAWTVRRLPDGKVTGGRTVADVPAPGQVDGLVGAYRQIVGTAAGDIATALTTLTTLRP</sequence>
<keyword evidence="4" id="KW-1185">Reference proteome</keyword>
<evidence type="ECO:0000259" key="2">
    <source>
        <dbReference type="Pfam" id="PF03886"/>
    </source>
</evidence>
<feature type="chain" id="PRO_5016466181" description="ABC-type transport auxiliary lipoprotein component domain-containing protein" evidence="1">
    <location>
        <begin position="30"/>
        <end position="222"/>
    </location>
</feature>
<dbReference type="SUPFAM" id="SSF159594">
    <property type="entry name" value="XCC0632-like"/>
    <property type="match status" value="1"/>
</dbReference>
<dbReference type="InterPro" id="IPR005586">
    <property type="entry name" value="ABC_trans_aux"/>
</dbReference>
<keyword evidence="1" id="KW-0732">Signal</keyword>
<evidence type="ECO:0000313" key="3">
    <source>
        <dbReference type="EMBL" id="PWK38347.1"/>
    </source>
</evidence>
<evidence type="ECO:0000313" key="4">
    <source>
        <dbReference type="Proteomes" id="UP000245754"/>
    </source>
</evidence>
<proteinExistence type="predicted"/>
<comment type="caution">
    <text evidence="3">The sequence shown here is derived from an EMBL/GenBank/DDBJ whole genome shotgun (WGS) entry which is preliminary data.</text>
</comment>
<dbReference type="AlphaFoldDB" id="A0A316F062"/>
<dbReference type="EMBL" id="QGGT01000001">
    <property type="protein sequence ID" value="PWK38347.1"/>
    <property type="molecule type" value="Genomic_DNA"/>
</dbReference>
<name>A0A316F062_9BURK</name>
<protein>
    <recommendedName>
        <fullName evidence="2">ABC-type transport auxiliary lipoprotein component domain-containing protein</fullName>
    </recommendedName>
</protein>
<feature type="signal peptide" evidence="1">
    <location>
        <begin position="1"/>
        <end position="29"/>
    </location>
</feature>
<dbReference type="Proteomes" id="UP000245754">
    <property type="component" value="Unassembled WGS sequence"/>
</dbReference>
<gene>
    <name evidence="3" type="ORF">C7419_1012242</name>
</gene>
<dbReference type="Gene3D" id="3.40.50.10610">
    <property type="entry name" value="ABC-type transport auxiliary lipoprotein component"/>
    <property type="match status" value="1"/>
</dbReference>
<dbReference type="Pfam" id="PF03886">
    <property type="entry name" value="ABC_trans_aux"/>
    <property type="match status" value="1"/>
</dbReference>
<organism evidence="3 4">
    <name type="scientific">Cupriavidus plantarum</name>
    <dbReference type="NCBI Taxonomy" id="942865"/>
    <lineage>
        <taxon>Bacteria</taxon>
        <taxon>Pseudomonadati</taxon>
        <taxon>Pseudomonadota</taxon>
        <taxon>Betaproteobacteria</taxon>
        <taxon>Burkholderiales</taxon>
        <taxon>Burkholderiaceae</taxon>
        <taxon>Cupriavidus</taxon>
    </lineage>
</organism>